<evidence type="ECO:0000313" key="3">
    <source>
        <dbReference type="Proteomes" id="UP000229739"/>
    </source>
</evidence>
<feature type="region of interest" description="Disordered" evidence="1">
    <location>
        <begin position="295"/>
        <end position="362"/>
    </location>
</feature>
<dbReference type="AlphaFoldDB" id="A0A2M8G4L7"/>
<reference evidence="3" key="1">
    <citation type="submission" date="2017-09" db="EMBL/GenBank/DDBJ databases">
        <title>Depth-based differentiation of microbial function through sediment-hosted aquifers and enrichment of novel symbionts in the deep terrestrial subsurface.</title>
        <authorList>
            <person name="Probst A.J."/>
            <person name="Ladd B."/>
            <person name="Jarett J.K."/>
            <person name="Geller-Mcgrath D.E."/>
            <person name="Sieber C.M.K."/>
            <person name="Emerson J.B."/>
            <person name="Anantharaman K."/>
            <person name="Thomas B.C."/>
            <person name="Malmstrom R."/>
            <person name="Stieglmeier M."/>
            <person name="Klingl A."/>
            <person name="Woyke T."/>
            <person name="Ryan C.M."/>
            <person name="Banfield J.F."/>
        </authorList>
    </citation>
    <scope>NUCLEOTIDE SEQUENCE [LARGE SCALE GENOMIC DNA]</scope>
</reference>
<protein>
    <submittedName>
        <fullName evidence="2">Uncharacterized protein</fullName>
    </submittedName>
</protein>
<evidence type="ECO:0000313" key="2">
    <source>
        <dbReference type="EMBL" id="PJC66577.1"/>
    </source>
</evidence>
<organism evidence="2 3">
    <name type="scientific">Candidatus Beckwithbacteria bacterium CG_4_9_14_0_2_um_filter_47_11</name>
    <dbReference type="NCBI Taxonomy" id="1974494"/>
    <lineage>
        <taxon>Bacteria</taxon>
        <taxon>Candidatus Beckwithiibacteriota</taxon>
    </lineage>
</organism>
<evidence type="ECO:0000256" key="1">
    <source>
        <dbReference type="SAM" id="MobiDB-lite"/>
    </source>
</evidence>
<accession>A0A2M8G4L7</accession>
<feature type="compositionally biased region" description="Acidic residues" evidence="1">
    <location>
        <begin position="307"/>
        <end position="318"/>
    </location>
</feature>
<proteinExistence type="predicted"/>
<dbReference type="EMBL" id="PFQV01000024">
    <property type="protein sequence ID" value="PJC66577.1"/>
    <property type="molecule type" value="Genomic_DNA"/>
</dbReference>
<feature type="non-terminal residue" evidence="2">
    <location>
        <position position="1"/>
    </location>
</feature>
<feature type="compositionally biased region" description="Basic and acidic residues" evidence="1">
    <location>
        <begin position="351"/>
        <end position="362"/>
    </location>
</feature>
<gene>
    <name evidence="2" type="ORF">CO018_01265</name>
</gene>
<sequence>DDGRTKVDALVKALIASGQSVELITELMGGLPSAKRDWDIAKGVAADFDWIAAELLGGILTPSVKENLKAVMMIKEAPKGKDRSQVIIGNLEFYNQLAPAIRWRIERLGEEKSVRERIIGQANKLNFRPGENDQDVVIKVDQGIQKLIEEAKQLEIILPARPDLSADGVEVGSAQVGKISVNLTSDWHLNQTKFEYKPFASRTKDMLAATEALYGSKFENGYSLINDGQDFVLQHGGEFVARIVPDAGGLIVLNFQEISLEGGLEATFALGQALNHFFANDERFPALILELKEPEAAEAETSSSEPEVPEEAAAEAEDFWQSFGQPAKPAEPPVAKPGEASDEAELPDWLKPQEEKPGGGIT</sequence>
<comment type="caution">
    <text evidence="2">The sequence shown here is derived from an EMBL/GenBank/DDBJ whole genome shotgun (WGS) entry which is preliminary data.</text>
</comment>
<dbReference type="Proteomes" id="UP000229739">
    <property type="component" value="Unassembled WGS sequence"/>
</dbReference>
<name>A0A2M8G4L7_9BACT</name>